<dbReference type="AlphaFoldDB" id="A0A8J4BQ47"/>
<name>A0A8J4BQ47_9CHLO</name>
<protein>
    <recommendedName>
        <fullName evidence="3">t-SNARE coiled-coil homology domain-containing protein</fullName>
    </recommendedName>
</protein>
<dbReference type="Proteomes" id="UP000747399">
    <property type="component" value="Unassembled WGS sequence"/>
</dbReference>
<comment type="caution">
    <text evidence="1">The sequence shown here is derived from an EMBL/GenBank/DDBJ whole genome shotgun (WGS) entry which is preliminary data.</text>
</comment>
<proteinExistence type="predicted"/>
<reference evidence="1" key="1">
    <citation type="journal article" date="2021" name="Proc. Natl. Acad. Sci. U.S.A.">
        <title>Three genomes in the algal genus Volvox reveal the fate of a haploid sex-determining region after a transition to homothallism.</title>
        <authorList>
            <person name="Yamamoto K."/>
            <person name="Hamaji T."/>
            <person name="Kawai-Toyooka H."/>
            <person name="Matsuzaki R."/>
            <person name="Takahashi F."/>
            <person name="Nishimura Y."/>
            <person name="Kawachi M."/>
            <person name="Noguchi H."/>
            <person name="Minakuchi Y."/>
            <person name="Umen J.G."/>
            <person name="Toyoda A."/>
            <person name="Nozaki H."/>
        </authorList>
    </citation>
    <scope>NUCLEOTIDE SEQUENCE</scope>
    <source>
        <strain evidence="1">NIES-3780</strain>
    </source>
</reference>
<organism evidence="1 2">
    <name type="scientific">Volvox africanus</name>
    <dbReference type="NCBI Taxonomy" id="51714"/>
    <lineage>
        <taxon>Eukaryota</taxon>
        <taxon>Viridiplantae</taxon>
        <taxon>Chlorophyta</taxon>
        <taxon>core chlorophytes</taxon>
        <taxon>Chlorophyceae</taxon>
        <taxon>CS clade</taxon>
        <taxon>Chlamydomonadales</taxon>
        <taxon>Volvocaceae</taxon>
        <taxon>Volvox</taxon>
    </lineage>
</organism>
<dbReference type="EMBL" id="BNCO01000086">
    <property type="protein sequence ID" value="GIL66531.1"/>
    <property type="molecule type" value="Genomic_DNA"/>
</dbReference>
<accession>A0A8J4BQ47</accession>
<gene>
    <name evidence="1" type="ORF">Vafri_19987</name>
</gene>
<keyword evidence="2" id="KW-1185">Reference proteome</keyword>
<evidence type="ECO:0000313" key="2">
    <source>
        <dbReference type="Proteomes" id="UP000747399"/>
    </source>
</evidence>
<evidence type="ECO:0000313" key="1">
    <source>
        <dbReference type="EMBL" id="GIL66531.1"/>
    </source>
</evidence>
<evidence type="ECO:0008006" key="3">
    <source>
        <dbReference type="Google" id="ProtNLM"/>
    </source>
</evidence>
<sequence>MALIAFTSAHHIWYCKRPWRGSGCIPSGHSSNWSSQSQANTDAESCCSIQYGHAEYPHNGMMPAGPSFQFGAPEFQGAGSFPQPQPTFGVTAGDGWESYPTNITQNLNDARGRVNSQRHMLERLNTNVNRIGNMMHSQNQVLHGHGQTLNQLAGQLSNVQQDLMPDEGDVALPPNGLPQRTPEQAHAVNMSLIQCATRRIIVLWH</sequence>